<gene>
    <name evidence="1" type="ORF">EUB48_02105</name>
</gene>
<protein>
    <submittedName>
        <fullName evidence="1">Uncharacterized protein</fullName>
    </submittedName>
</protein>
<dbReference type="OrthoDB" id="5959235at2"/>
<dbReference type="AlphaFoldDB" id="A0A515D735"/>
<keyword evidence="2" id="KW-1185">Reference proteome</keyword>
<reference evidence="1 2" key="1">
    <citation type="submission" date="2019-01" db="EMBL/GenBank/DDBJ databases">
        <title>Genomic insights into a novel species Rhodoferax sp.</title>
        <authorList>
            <person name="Jin L."/>
        </authorList>
    </citation>
    <scope>NUCLEOTIDE SEQUENCE [LARGE SCALE GENOMIC DNA]</scope>
    <source>
        <strain evidence="1 2">CHu59-6-5</strain>
    </source>
</reference>
<dbReference type="Proteomes" id="UP000316798">
    <property type="component" value="Chromosome"/>
</dbReference>
<evidence type="ECO:0000313" key="1">
    <source>
        <dbReference type="EMBL" id="QDL36223.1"/>
    </source>
</evidence>
<dbReference type="KEGG" id="rhf:EUB48_02105"/>
<proteinExistence type="predicted"/>
<accession>A0A515D735</accession>
<sequence>MRSFDDAQGNQWQAALLEASYGSYLVVFSRTGGDEVLKNELNATSLIEAEQLLAAMDEASVRATLAGAVPWS</sequence>
<name>A0A515D735_9BURK</name>
<dbReference type="RefSeq" id="WP_142817401.1">
    <property type="nucleotide sequence ID" value="NZ_CP035503.1"/>
</dbReference>
<organism evidence="1 2">
    <name type="scientific">Rhodoferax sediminis</name>
    <dbReference type="NCBI Taxonomy" id="2509614"/>
    <lineage>
        <taxon>Bacteria</taxon>
        <taxon>Pseudomonadati</taxon>
        <taxon>Pseudomonadota</taxon>
        <taxon>Betaproteobacteria</taxon>
        <taxon>Burkholderiales</taxon>
        <taxon>Comamonadaceae</taxon>
        <taxon>Rhodoferax</taxon>
    </lineage>
</organism>
<evidence type="ECO:0000313" key="2">
    <source>
        <dbReference type="Proteomes" id="UP000316798"/>
    </source>
</evidence>
<dbReference type="EMBL" id="CP035503">
    <property type="protein sequence ID" value="QDL36223.1"/>
    <property type="molecule type" value="Genomic_DNA"/>
</dbReference>